<dbReference type="InterPro" id="IPR008258">
    <property type="entry name" value="Transglycosylase_SLT_dom_1"/>
</dbReference>
<feature type="domain" description="Transglycosylase SLT" evidence="2">
    <location>
        <begin position="176"/>
        <end position="250"/>
    </location>
</feature>
<dbReference type="Gene3D" id="1.10.530.10">
    <property type="match status" value="1"/>
</dbReference>
<gene>
    <name evidence="3" type="ORF">OFY01_30265</name>
</gene>
<dbReference type="RefSeq" id="WP_266605341.1">
    <property type="nucleotide sequence ID" value="NZ_JAPHNL010000328.1"/>
</dbReference>
<sequence>MSKHSIPGHSQLTRAHKFSIAGVAALGAAALAVTLVPGHDGSATTDAKADTVAAAPVAFTTNAGMQQIKDVQASVTNQQAAASEKAKQAEAKLKAAQEAAAKKKAEAAAKAKADAAAKAKAEAAAKAKKEREAKAAASRSAARTPVYANNLDGWIRQALDIMKAKGIPGTYNGLYRNIMRESSGNPNAVNGWDINAINGTPSIGLLQVIQPTFNAYHVAGTSTNIYDPVANITAAANYAAAKYGSIDNVNSAY</sequence>
<dbReference type="Proteomes" id="UP001163064">
    <property type="component" value="Unassembled WGS sequence"/>
</dbReference>
<proteinExistence type="predicted"/>
<keyword evidence="4" id="KW-1185">Reference proteome</keyword>
<dbReference type="SUPFAM" id="SSF53955">
    <property type="entry name" value="Lysozyme-like"/>
    <property type="match status" value="1"/>
</dbReference>
<keyword evidence="1" id="KW-0175">Coiled coil</keyword>
<accession>A0ABT3U3T6</accession>
<dbReference type="InterPro" id="IPR023346">
    <property type="entry name" value="Lysozyme-like_dom_sf"/>
</dbReference>
<evidence type="ECO:0000313" key="3">
    <source>
        <dbReference type="EMBL" id="MCX3063966.1"/>
    </source>
</evidence>
<evidence type="ECO:0000313" key="4">
    <source>
        <dbReference type="Proteomes" id="UP001163064"/>
    </source>
</evidence>
<reference evidence="3" key="1">
    <citation type="submission" date="2022-10" db="EMBL/GenBank/DDBJ databases">
        <title>Streptomyces beihaiensis sp. nov., a chitin degrading actinobacterium, isolated from shrimp pond soil.</title>
        <authorList>
            <person name="Xie J."/>
            <person name="Shen N."/>
        </authorList>
    </citation>
    <scope>NUCLEOTIDE SEQUENCE</scope>
    <source>
        <strain evidence="3">GXMU-J5</strain>
    </source>
</reference>
<evidence type="ECO:0000259" key="2">
    <source>
        <dbReference type="Pfam" id="PF01464"/>
    </source>
</evidence>
<feature type="coiled-coil region" evidence="1">
    <location>
        <begin position="79"/>
        <end position="122"/>
    </location>
</feature>
<organism evidence="3 4">
    <name type="scientific">Streptomyces beihaiensis</name>
    <dbReference type="NCBI Taxonomy" id="2984495"/>
    <lineage>
        <taxon>Bacteria</taxon>
        <taxon>Bacillati</taxon>
        <taxon>Actinomycetota</taxon>
        <taxon>Actinomycetes</taxon>
        <taxon>Kitasatosporales</taxon>
        <taxon>Streptomycetaceae</taxon>
        <taxon>Streptomyces</taxon>
    </lineage>
</organism>
<evidence type="ECO:0000256" key="1">
    <source>
        <dbReference type="SAM" id="Coils"/>
    </source>
</evidence>
<dbReference type="Pfam" id="PF01464">
    <property type="entry name" value="SLT"/>
    <property type="match status" value="1"/>
</dbReference>
<protein>
    <submittedName>
        <fullName evidence="3">Transglycosylase SLT domain-containing protein</fullName>
    </submittedName>
</protein>
<dbReference type="EMBL" id="JAPHNL010000328">
    <property type="protein sequence ID" value="MCX3063966.1"/>
    <property type="molecule type" value="Genomic_DNA"/>
</dbReference>
<name>A0ABT3U3T6_9ACTN</name>
<comment type="caution">
    <text evidence="3">The sequence shown here is derived from an EMBL/GenBank/DDBJ whole genome shotgun (WGS) entry which is preliminary data.</text>
</comment>